<dbReference type="Gene3D" id="1.20.1600.10">
    <property type="entry name" value="Outer membrane efflux proteins (OEP)"/>
    <property type="match status" value="1"/>
</dbReference>
<keyword evidence="1" id="KW-0732">Signal</keyword>
<reference evidence="3" key="1">
    <citation type="journal article" date="2019" name="Int. J. Syst. Evol. Microbiol.">
        <title>The Global Catalogue of Microorganisms (GCM) 10K type strain sequencing project: providing services to taxonomists for standard genome sequencing and annotation.</title>
        <authorList>
            <consortium name="The Broad Institute Genomics Platform"/>
            <consortium name="The Broad Institute Genome Sequencing Center for Infectious Disease"/>
            <person name="Wu L."/>
            <person name="Ma J."/>
        </authorList>
    </citation>
    <scope>NUCLEOTIDE SEQUENCE [LARGE SCALE GENOMIC DNA]</scope>
    <source>
        <strain evidence="3">JCM 17555</strain>
    </source>
</reference>
<evidence type="ECO:0000313" key="2">
    <source>
        <dbReference type="EMBL" id="GAA3977261.1"/>
    </source>
</evidence>
<gene>
    <name evidence="2" type="ORF">GCM10022278_37530</name>
</gene>
<name>A0ABP7Q653_9GAMM</name>
<proteinExistence type="predicted"/>
<dbReference type="PANTHER" id="PTHR30203">
    <property type="entry name" value="OUTER MEMBRANE CATION EFFLUX PROTEIN"/>
    <property type="match status" value="1"/>
</dbReference>
<dbReference type="InterPro" id="IPR010131">
    <property type="entry name" value="MdtP/NodT-like"/>
</dbReference>
<protein>
    <submittedName>
        <fullName evidence="2">TolC family protein</fullName>
    </submittedName>
</protein>
<feature type="signal peptide" evidence="1">
    <location>
        <begin position="1"/>
        <end position="24"/>
    </location>
</feature>
<evidence type="ECO:0000256" key="1">
    <source>
        <dbReference type="SAM" id="SignalP"/>
    </source>
</evidence>
<dbReference type="RefSeq" id="WP_344809296.1">
    <property type="nucleotide sequence ID" value="NZ_BAABBO010000021.1"/>
</dbReference>
<comment type="caution">
    <text evidence="2">The sequence shown here is derived from an EMBL/GenBank/DDBJ whole genome shotgun (WGS) entry which is preliminary data.</text>
</comment>
<organism evidence="2 3">
    <name type="scientific">Allohahella marinimesophila</name>
    <dbReference type="NCBI Taxonomy" id="1054972"/>
    <lineage>
        <taxon>Bacteria</taxon>
        <taxon>Pseudomonadati</taxon>
        <taxon>Pseudomonadota</taxon>
        <taxon>Gammaproteobacteria</taxon>
        <taxon>Oceanospirillales</taxon>
        <taxon>Hahellaceae</taxon>
        <taxon>Allohahella</taxon>
    </lineage>
</organism>
<feature type="chain" id="PRO_5045080075" evidence="1">
    <location>
        <begin position="25"/>
        <end position="473"/>
    </location>
</feature>
<accession>A0ABP7Q653</accession>
<evidence type="ECO:0000313" key="3">
    <source>
        <dbReference type="Proteomes" id="UP001501337"/>
    </source>
</evidence>
<dbReference type="Proteomes" id="UP001501337">
    <property type="component" value="Unassembled WGS sequence"/>
</dbReference>
<sequence>MNTLSPLRPALLLAIVIASGCASVDISESVKQTNERASAFTGGELQLGTTDEQRSDMQAAATELLKQPLGEAEAVRVALLNSPRMQLLVARYWANAAAIADEGRIPNPVFAFERIEVGDELEITRALSIGLIDILTYPQRYDRAQQALAAAQLGLTSTVIGEVTAVRQAWVQAVGARERLGYAEQVYQSGEASAELAQRMKAAGNFSELARARQQVFYSDAATSLANARHEALRARESLVQVLGLTEKQYGALKLPDRLPKIPDAPVNAEAIGTMAVEERLDVQMAKAEFEAAAEAQGFTLLTSFTDIEVGAIRETAFGDEGRESAWGYEFELTLPLFNWGGMAREAMNARTLAAANNLELTLRTVSSELREQYSTYRSAYDIALHYRTNVIPLRQKIMDESVLRYNGMIIGVFELLADYRSHVAAVVSAINANQAFWMAEAGLKSARAGVSMGAASSLSDQPNASGGDDEGH</sequence>
<keyword evidence="3" id="KW-1185">Reference proteome</keyword>
<dbReference type="EMBL" id="BAABBO010000021">
    <property type="protein sequence ID" value="GAA3977261.1"/>
    <property type="molecule type" value="Genomic_DNA"/>
</dbReference>
<dbReference type="SUPFAM" id="SSF56954">
    <property type="entry name" value="Outer membrane efflux proteins (OEP)"/>
    <property type="match status" value="1"/>
</dbReference>
<dbReference type="PANTHER" id="PTHR30203:SF24">
    <property type="entry name" value="BLR4935 PROTEIN"/>
    <property type="match status" value="1"/>
</dbReference>